<name>A0A923PHW2_9BACT</name>
<dbReference type="InterPro" id="IPR006680">
    <property type="entry name" value="Amidohydro-rel"/>
</dbReference>
<reference evidence="3" key="1">
    <citation type="submission" date="2020-08" db="EMBL/GenBank/DDBJ databases">
        <title>Lewinella bacteria from marine environments.</title>
        <authorList>
            <person name="Zhong Y."/>
        </authorList>
    </citation>
    <scope>NUCLEOTIDE SEQUENCE</scope>
    <source>
        <strain evidence="3">KCTC 42187</strain>
    </source>
</reference>
<accession>A0A923PHW2</accession>
<dbReference type="SUPFAM" id="SSF51556">
    <property type="entry name" value="Metallo-dependent hydrolases"/>
    <property type="match status" value="1"/>
</dbReference>
<dbReference type="RefSeq" id="WP_187465696.1">
    <property type="nucleotide sequence ID" value="NZ_JACSIT010000068.1"/>
</dbReference>
<keyword evidence="1" id="KW-0732">Signal</keyword>
<evidence type="ECO:0000313" key="3">
    <source>
        <dbReference type="EMBL" id="MBC6993584.1"/>
    </source>
</evidence>
<feature type="signal peptide" evidence="1">
    <location>
        <begin position="1"/>
        <end position="20"/>
    </location>
</feature>
<proteinExistence type="predicted"/>
<comment type="caution">
    <text evidence="3">The sequence shown here is derived from an EMBL/GenBank/DDBJ whole genome shotgun (WGS) entry which is preliminary data.</text>
</comment>
<feature type="domain" description="Amidohydrolase-related" evidence="2">
    <location>
        <begin position="350"/>
        <end position="406"/>
    </location>
</feature>
<dbReference type="PANTHER" id="PTHR43135">
    <property type="entry name" value="ALPHA-D-RIBOSE 1-METHYLPHOSPHONATE 5-TRIPHOSPHATE DIPHOSPHATASE"/>
    <property type="match status" value="1"/>
</dbReference>
<keyword evidence="4" id="KW-1185">Reference proteome</keyword>
<dbReference type="InterPro" id="IPR032466">
    <property type="entry name" value="Metal_Hydrolase"/>
</dbReference>
<dbReference type="InterPro" id="IPR011059">
    <property type="entry name" value="Metal-dep_hydrolase_composite"/>
</dbReference>
<dbReference type="AlphaFoldDB" id="A0A923PHW2"/>
<evidence type="ECO:0000256" key="1">
    <source>
        <dbReference type="SAM" id="SignalP"/>
    </source>
</evidence>
<dbReference type="PANTHER" id="PTHR43135:SF3">
    <property type="entry name" value="ALPHA-D-RIBOSE 1-METHYLPHOSPHONATE 5-TRIPHOSPHATE DIPHOSPHATASE"/>
    <property type="match status" value="1"/>
</dbReference>
<dbReference type="EMBL" id="JACSIT010000068">
    <property type="protein sequence ID" value="MBC6993584.1"/>
    <property type="molecule type" value="Genomic_DNA"/>
</dbReference>
<dbReference type="InterPro" id="IPR051781">
    <property type="entry name" value="Metallo-dep_Hydrolase"/>
</dbReference>
<gene>
    <name evidence="3" type="ORF">H9S92_05395</name>
</gene>
<feature type="chain" id="PRO_5038123734" evidence="1">
    <location>
        <begin position="21"/>
        <end position="433"/>
    </location>
</feature>
<dbReference type="Gene3D" id="3.20.20.140">
    <property type="entry name" value="Metal-dependent hydrolases"/>
    <property type="match status" value="1"/>
</dbReference>
<dbReference type="Gene3D" id="2.30.40.10">
    <property type="entry name" value="Urease, subunit C, domain 1"/>
    <property type="match status" value="1"/>
</dbReference>
<dbReference type="SUPFAM" id="SSF51338">
    <property type="entry name" value="Composite domain of metallo-dependent hydrolases"/>
    <property type="match status" value="1"/>
</dbReference>
<dbReference type="GO" id="GO:0016810">
    <property type="term" value="F:hydrolase activity, acting on carbon-nitrogen (but not peptide) bonds"/>
    <property type="evidence" value="ECO:0007669"/>
    <property type="project" value="InterPro"/>
</dbReference>
<evidence type="ECO:0000259" key="2">
    <source>
        <dbReference type="Pfam" id="PF01979"/>
    </source>
</evidence>
<organism evidence="3 4">
    <name type="scientific">Neolewinella lacunae</name>
    <dbReference type="NCBI Taxonomy" id="1517758"/>
    <lineage>
        <taxon>Bacteria</taxon>
        <taxon>Pseudomonadati</taxon>
        <taxon>Bacteroidota</taxon>
        <taxon>Saprospiria</taxon>
        <taxon>Saprospirales</taxon>
        <taxon>Lewinellaceae</taxon>
        <taxon>Neolewinella</taxon>
    </lineage>
</organism>
<evidence type="ECO:0000313" key="4">
    <source>
        <dbReference type="Proteomes" id="UP000650081"/>
    </source>
</evidence>
<dbReference type="Proteomes" id="UP000650081">
    <property type="component" value="Unassembled WGS sequence"/>
</dbReference>
<protein>
    <submittedName>
        <fullName evidence="3">Amidohydrolase family protein</fullName>
    </submittedName>
</protein>
<dbReference type="Pfam" id="PF01979">
    <property type="entry name" value="Amidohydro_1"/>
    <property type="match status" value="1"/>
</dbReference>
<sequence>MRFSKIFLFLGLFLTTAGLAAQVVGKATKGAFLLKNATIETVTKGTVKGDLLIQDGKITGIGTSVNAPADAKVIDCTGKFVYPGFIDGGTNLGLVEVSSVSLTDDASEIGDIKPFLSSLTAVNPSATAIPVTRVSGVTTVLTKPTGGLIPGTASLINLVGYSPTEMYAGYQAMQMNFPSSGARGRWDRRSEEDRKKDEDKKLKEINDLWAETKLFASISAAKAKDPSIRQTYNPTLEAMAPVVDGSMALMIEVDRDKDILSALKWIKENKVNAVLSGCAEGWRVAKEIAEAKVPVITGPVISIPTRQSDRYDQSYTNPGILAKAGVQVAIRSNNTENVRDLPFHAGFAAAYGMGRQAALEAITIVPARIMGLEKELGSLEVGKTANLFICDGDPMETKTQIEQVFIQGWEIPMNSRHSLLYDEFLERSPGVKN</sequence>